<gene>
    <name evidence="1" type="ORF">P245_26655</name>
</gene>
<sequence>MLHKNITEQIGRYVVTPLTQPSTSGQFLAAVSIRRGAYDRVIRFVPQFSNESLASSYALTEGRNMVLNHSLN</sequence>
<reference evidence="1 2" key="1">
    <citation type="submission" date="2013-09" db="EMBL/GenBank/DDBJ databases">
        <title>High correlation between genotypes and phenotypes of environmental bacteria Comamonas testosteroni strains.</title>
        <authorList>
            <person name="Liu L."/>
            <person name="Zhu W."/>
            <person name="Xia X."/>
            <person name="Xu B."/>
            <person name="Luo M."/>
            <person name="Wang G."/>
        </authorList>
    </citation>
    <scope>NUCLEOTIDE SEQUENCE [LARGE SCALE GENOMIC DNA]</scope>
    <source>
        <strain evidence="1 2">JL14</strain>
    </source>
</reference>
<name>A0A0E3B8Q0_9BURK</name>
<evidence type="ECO:0000313" key="2">
    <source>
        <dbReference type="Proteomes" id="UP000029567"/>
    </source>
</evidence>
<evidence type="ECO:0000313" key="1">
    <source>
        <dbReference type="EMBL" id="KGG82843.1"/>
    </source>
</evidence>
<protein>
    <submittedName>
        <fullName evidence="1">Uncharacterized protein</fullName>
    </submittedName>
</protein>
<accession>A0A0K6IED8</accession>
<comment type="caution">
    <text evidence="1">The sequence shown here is derived from an EMBL/GenBank/DDBJ whole genome shotgun (WGS) entry which is preliminary data.</text>
</comment>
<dbReference type="Proteomes" id="UP000029567">
    <property type="component" value="Unassembled WGS sequence"/>
</dbReference>
<proteinExistence type="predicted"/>
<dbReference type="AlphaFoldDB" id="A0A0E3B8Q0"/>
<accession>A0A0E3B8Q0</accession>
<dbReference type="EMBL" id="AWTN01000150">
    <property type="protein sequence ID" value="KGG82843.1"/>
    <property type="molecule type" value="Genomic_DNA"/>
</dbReference>
<organism evidence="1 2">
    <name type="scientific">Comamonas thiooxydans</name>
    <dbReference type="NCBI Taxonomy" id="363952"/>
    <lineage>
        <taxon>Bacteria</taxon>
        <taxon>Pseudomonadati</taxon>
        <taxon>Pseudomonadota</taxon>
        <taxon>Betaproteobacteria</taxon>
        <taxon>Burkholderiales</taxon>
        <taxon>Comamonadaceae</taxon>
        <taxon>Comamonas</taxon>
    </lineage>
</organism>